<accession>A0ABD0YT26</accession>
<protein>
    <submittedName>
        <fullName evidence="2">Uncharacterized protein</fullName>
    </submittedName>
</protein>
<sequence length="205" mass="21662">MAHKHEVGDDVEENMFRRLDAIFSLSAFYKNKKQETTEIAIKCLTGATTQLSILADGGDARAGLPLMVARGDERTRSLKEAMTGGGGGGRREAACPGGGPAPEVNSSHSMHRRLSLSTNMAQVALATCRHSQGTPNKALDTNAHWAVTEGTGVTPSGGYWPTEAPTATAGRQQVVGAPLPYRSPLRTLFPSHALLFAHSSPLSLS</sequence>
<keyword evidence="3" id="KW-1185">Reference proteome</keyword>
<comment type="caution">
    <text evidence="2">The sequence shown here is derived from an EMBL/GenBank/DDBJ whole genome shotgun (WGS) entry which is preliminary data.</text>
</comment>
<evidence type="ECO:0000256" key="1">
    <source>
        <dbReference type="SAM" id="MobiDB-lite"/>
    </source>
</evidence>
<feature type="region of interest" description="Disordered" evidence="1">
    <location>
        <begin position="75"/>
        <end position="113"/>
    </location>
</feature>
<organism evidence="2 3">
    <name type="scientific">Ranatra chinensis</name>
    <dbReference type="NCBI Taxonomy" id="642074"/>
    <lineage>
        <taxon>Eukaryota</taxon>
        <taxon>Metazoa</taxon>
        <taxon>Ecdysozoa</taxon>
        <taxon>Arthropoda</taxon>
        <taxon>Hexapoda</taxon>
        <taxon>Insecta</taxon>
        <taxon>Pterygota</taxon>
        <taxon>Neoptera</taxon>
        <taxon>Paraneoptera</taxon>
        <taxon>Hemiptera</taxon>
        <taxon>Heteroptera</taxon>
        <taxon>Panheteroptera</taxon>
        <taxon>Nepomorpha</taxon>
        <taxon>Nepidae</taxon>
        <taxon>Ranatrinae</taxon>
        <taxon>Ranatra</taxon>
    </lineage>
</organism>
<reference evidence="2 3" key="1">
    <citation type="submission" date="2024-07" db="EMBL/GenBank/DDBJ databases">
        <title>Chromosome-level genome assembly of the water stick insect Ranatra chinensis (Heteroptera: Nepidae).</title>
        <authorList>
            <person name="Liu X."/>
        </authorList>
    </citation>
    <scope>NUCLEOTIDE SEQUENCE [LARGE SCALE GENOMIC DNA]</scope>
    <source>
        <strain evidence="2">Cailab_2021Rc</strain>
        <tissue evidence="2">Muscle</tissue>
    </source>
</reference>
<evidence type="ECO:0000313" key="3">
    <source>
        <dbReference type="Proteomes" id="UP001558652"/>
    </source>
</evidence>
<gene>
    <name evidence="2" type="ORF">AAG570_008968</name>
</gene>
<dbReference type="AlphaFoldDB" id="A0ABD0YT26"/>
<dbReference type="EMBL" id="JBFDAA010000003">
    <property type="protein sequence ID" value="KAL1138906.1"/>
    <property type="molecule type" value="Genomic_DNA"/>
</dbReference>
<proteinExistence type="predicted"/>
<evidence type="ECO:0000313" key="2">
    <source>
        <dbReference type="EMBL" id="KAL1138906.1"/>
    </source>
</evidence>
<dbReference type="Proteomes" id="UP001558652">
    <property type="component" value="Unassembled WGS sequence"/>
</dbReference>
<name>A0ABD0YT26_9HEMI</name>